<dbReference type="RefSeq" id="WP_189823253.1">
    <property type="nucleotide sequence ID" value="NZ_BMVC01000003.1"/>
</dbReference>
<evidence type="ECO:0000256" key="1">
    <source>
        <dbReference type="SAM" id="MobiDB-lite"/>
    </source>
</evidence>
<comment type="caution">
    <text evidence="2">The sequence shown here is derived from an EMBL/GenBank/DDBJ whole genome shotgun (WGS) entry which is preliminary data.</text>
</comment>
<gene>
    <name evidence="2" type="ORF">GCM10010334_21240</name>
</gene>
<proteinExistence type="predicted"/>
<organism evidence="2 3">
    <name type="scientific">Streptomyces finlayi</name>
    <dbReference type="NCBI Taxonomy" id="67296"/>
    <lineage>
        <taxon>Bacteria</taxon>
        <taxon>Bacillati</taxon>
        <taxon>Actinomycetota</taxon>
        <taxon>Actinomycetes</taxon>
        <taxon>Kitasatosporales</taxon>
        <taxon>Streptomycetaceae</taxon>
        <taxon>Streptomyces</taxon>
    </lineage>
</organism>
<protein>
    <submittedName>
        <fullName evidence="2">Uncharacterized protein</fullName>
    </submittedName>
</protein>
<sequence length="136" mass="14125">MAESSIPTPAEVFTPELVATNKLRAALEPSEPPATPEPPAGPADVVQATPDPLAEAQARIAELERAALLRDHGIPAEYGDLASTPEQASKLAALISNQRPELHKTPVENLQSGASATGEPLGGWNTDAASIAAFMR</sequence>
<dbReference type="EMBL" id="BMVC01000003">
    <property type="protein sequence ID" value="GHC88495.1"/>
    <property type="molecule type" value="Genomic_DNA"/>
</dbReference>
<name>A0A918WVZ3_9ACTN</name>
<feature type="region of interest" description="Disordered" evidence="1">
    <location>
        <begin position="24"/>
        <end position="51"/>
    </location>
</feature>
<reference evidence="2" key="2">
    <citation type="submission" date="2020-09" db="EMBL/GenBank/DDBJ databases">
        <authorList>
            <person name="Sun Q."/>
            <person name="Ohkuma M."/>
        </authorList>
    </citation>
    <scope>NUCLEOTIDE SEQUENCE</scope>
    <source>
        <strain evidence="2">JCM 4637</strain>
    </source>
</reference>
<evidence type="ECO:0000313" key="3">
    <source>
        <dbReference type="Proteomes" id="UP000638353"/>
    </source>
</evidence>
<dbReference type="Proteomes" id="UP000638353">
    <property type="component" value="Unassembled WGS sequence"/>
</dbReference>
<dbReference type="AlphaFoldDB" id="A0A918WVZ3"/>
<feature type="compositionally biased region" description="Pro residues" evidence="1">
    <location>
        <begin position="30"/>
        <end position="41"/>
    </location>
</feature>
<evidence type="ECO:0000313" key="2">
    <source>
        <dbReference type="EMBL" id="GHC88495.1"/>
    </source>
</evidence>
<reference evidence="2" key="1">
    <citation type="journal article" date="2014" name="Int. J. Syst. Evol. Microbiol.">
        <title>Complete genome sequence of Corynebacterium casei LMG S-19264T (=DSM 44701T), isolated from a smear-ripened cheese.</title>
        <authorList>
            <consortium name="US DOE Joint Genome Institute (JGI-PGF)"/>
            <person name="Walter F."/>
            <person name="Albersmeier A."/>
            <person name="Kalinowski J."/>
            <person name="Ruckert C."/>
        </authorList>
    </citation>
    <scope>NUCLEOTIDE SEQUENCE</scope>
    <source>
        <strain evidence="2">JCM 4637</strain>
    </source>
</reference>
<accession>A0A918WVZ3</accession>